<protein>
    <submittedName>
        <fullName evidence="2">Uncharacterized protein</fullName>
    </submittedName>
</protein>
<feature type="compositionally biased region" description="Basic and acidic residues" evidence="1">
    <location>
        <begin position="376"/>
        <end position="385"/>
    </location>
</feature>
<evidence type="ECO:0000313" key="2">
    <source>
        <dbReference type="EMBL" id="RNJ54240.1"/>
    </source>
</evidence>
<feature type="compositionally biased region" description="Basic and acidic residues" evidence="1">
    <location>
        <begin position="393"/>
        <end position="419"/>
    </location>
</feature>
<accession>A0A3M9Y4Y9</accession>
<name>A0A3M9Y4Y9_9PEZI</name>
<organism evidence="2 3">
    <name type="scientific">Verticillium nonalfalfae</name>
    <dbReference type="NCBI Taxonomy" id="1051616"/>
    <lineage>
        <taxon>Eukaryota</taxon>
        <taxon>Fungi</taxon>
        <taxon>Dikarya</taxon>
        <taxon>Ascomycota</taxon>
        <taxon>Pezizomycotina</taxon>
        <taxon>Sordariomycetes</taxon>
        <taxon>Hypocreomycetidae</taxon>
        <taxon>Glomerellales</taxon>
        <taxon>Plectosphaerellaceae</taxon>
        <taxon>Verticillium</taxon>
    </lineage>
</organism>
<keyword evidence="3" id="KW-1185">Reference proteome</keyword>
<sequence length="546" mass="61270">MYDRETGQVYRETVVSGAPRGAEADWARHVDLPSWRGRSGRGVQGPRALADMAMHAVAENIGSLSDDHLGRHVLPARILWRIWHLLENRGVCFQAWKTFSKLLLAEDEDKTLDLYRFRHHICRPSQDLARYLQPLQSTSVDFLCHLSINGRCAFDTSELLALASLRNLAALEIIQPADAAARASFPRVSDRLVRSWSEAAAPFPRLRVLRLWGDDAVSQHSLPYLARFPALRLYDVHGARSDWPAADVLAQHHGWTVGAPLHGLQDSLLWYLMLFAPLDEDGRTTHGGAGVTLKELARGIDEGLVSFGQNASQPLRFAAEPPPPFLDVLSDSARANRSLYLDAPSYDLQTCKRFPFETWAFFLCAFLEQQDRARVEAERRDESSDRQPSQENSSDRQLRQDKSSDRQPRQDKSSDKQPKQDSSPDEQPKQDSSPDEQPRHALSGNLLLPPKPMACLQLGHSDRAGISPAVAYVSRGLFATSRYTFYRTGEAAAAVAGEGKTTSKRHQEAAGFMKPRAQTSTVETGLPLRRRKRMRMDELLESFMRS</sequence>
<dbReference type="Proteomes" id="UP000267145">
    <property type="component" value="Unassembled WGS sequence"/>
</dbReference>
<proteinExistence type="predicted"/>
<dbReference type="AlphaFoldDB" id="A0A3M9Y4Y9"/>
<feature type="region of interest" description="Disordered" evidence="1">
    <location>
        <begin position="376"/>
        <end position="449"/>
    </location>
</feature>
<gene>
    <name evidence="2" type="ORF">D7B24_000764</name>
</gene>
<dbReference type="GeneID" id="39604453"/>
<evidence type="ECO:0000313" key="3">
    <source>
        <dbReference type="Proteomes" id="UP000267145"/>
    </source>
</evidence>
<dbReference type="RefSeq" id="XP_028492398.1">
    <property type="nucleotide sequence ID" value="XM_028635016.1"/>
</dbReference>
<reference evidence="2 3" key="1">
    <citation type="submission" date="2018-10" db="EMBL/GenBank/DDBJ databases">
        <title>Genome sequence of Verticillium nonalfalfae VnAa140.</title>
        <authorList>
            <person name="Stajich J.E."/>
            <person name="Kasson M.T."/>
        </authorList>
    </citation>
    <scope>NUCLEOTIDE SEQUENCE [LARGE SCALE GENOMIC DNA]</scope>
    <source>
        <strain evidence="2 3">VnAa140</strain>
    </source>
</reference>
<evidence type="ECO:0000256" key="1">
    <source>
        <dbReference type="SAM" id="MobiDB-lite"/>
    </source>
</evidence>
<dbReference type="EMBL" id="RBVV01000111">
    <property type="protein sequence ID" value="RNJ54240.1"/>
    <property type="molecule type" value="Genomic_DNA"/>
</dbReference>
<comment type="caution">
    <text evidence="2">The sequence shown here is derived from an EMBL/GenBank/DDBJ whole genome shotgun (WGS) entry which is preliminary data.</text>
</comment>